<feature type="transmembrane region" description="Helical" evidence="3">
    <location>
        <begin position="12"/>
        <end position="33"/>
    </location>
</feature>
<evidence type="ECO:0000259" key="5">
    <source>
        <dbReference type="Pfam" id="PF03717"/>
    </source>
</evidence>
<dbReference type="EMBL" id="MGIZ01000029">
    <property type="protein sequence ID" value="OGM99055.1"/>
    <property type="molecule type" value="Genomic_DNA"/>
</dbReference>
<dbReference type="GO" id="GO:0005886">
    <property type="term" value="C:plasma membrane"/>
    <property type="evidence" value="ECO:0007669"/>
    <property type="project" value="TreeGrafter"/>
</dbReference>
<dbReference type="InterPro" id="IPR001460">
    <property type="entry name" value="PCN-bd_Tpept"/>
</dbReference>
<dbReference type="SUPFAM" id="SSF56601">
    <property type="entry name" value="beta-lactamase/transpeptidase-like"/>
    <property type="match status" value="1"/>
</dbReference>
<dbReference type="GO" id="GO:0008658">
    <property type="term" value="F:penicillin binding"/>
    <property type="evidence" value="ECO:0007669"/>
    <property type="project" value="InterPro"/>
</dbReference>
<dbReference type="AlphaFoldDB" id="A0A1F8EGA0"/>
<dbReference type="PANTHER" id="PTHR30627:SF1">
    <property type="entry name" value="PEPTIDOGLYCAN D,D-TRANSPEPTIDASE FTSI"/>
    <property type="match status" value="1"/>
</dbReference>
<keyword evidence="2 3" id="KW-0472">Membrane</keyword>
<dbReference type="InterPro" id="IPR005311">
    <property type="entry name" value="PBP_dimer"/>
</dbReference>
<keyword evidence="3" id="KW-1133">Transmembrane helix</keyword>
<reference evidence="6 7" key="1">
    <citation type="journal article" date="2016" name="Nat. Commun.">
        <title>Thousands of microbial genomes shed light on interconnected biogeochemical processes in an aquifer system.</title>
        <authorList>
            <person name="Anantharaman K."/>
            <person name="Brown C.T."/>
            <person name="Hug L.A."/>
            <person name="Sharon I."/>
            <person name="Castelle C.J."/>
            <person name="Probst A.J."/>
            <person name="Thomas B.C."/>
            <person name="Singh A."/>
            <person name="Wilkins M.J."/>
            <person name="Karaoz U."/>
            <person name="Brodie E.L."/>
            <person name="Williams K.H."/>
            <person name="Hubbard S.S."/>
            <person name="Banfield J.F."/>
        </authorList>
    </citation>
    <scope>NUCLEOTIDE SEQUENCE [LARGE SCALE GENOMIC DNA]</scope>
</reference>
<evidence type="ECO:0000256" key="3">
    <source>
        <dbReference type="SAM" id="Phobius"/>
    </source>
</evidence>
<evidence type="ECO:0000256" key="1">
    <source>
        <dbReference type="ARBA" id="ARBA00004370"/>
    </source>
</evidence>
<evidence type="ECO:0008006" key="8">
    <source>
        <dbReference type="Google" id="ProtNLM"/>
    </source>
</evidence>
<keyword evidence="3" id="KW-0812">Transmembrane</keyword>
<dbReference type="InterPro" id="IPR036138">
    <property type="entry name" value="PBP_dimer_sf"/>
</dbReference>
<name>A0A1F8EGA0_9BACT</name>
<proteinExistence type="predicted"/>
<dbReference type="Gene3D" id="3.40.710.10">
    <property type="entry name" value="DD-peptidase/beta-lactamase superfamily"/>
    <property type="match status" value="1"/>
</dbReference>
<sequence length="579" mass="64032">MKSYVNFRINFFLIVVILLSGLVLYRLFILSVVKHAAYSRTAQAQSENINNILARGNIYLSDKDGDVFLAATNKKFPLAHIVPSDIRSDKKNEAAEKLALTLGLNKDDLTIKINSGSKSLKIIARRINNEQVEQIKNFKIKGVNVSYESDRYYSGDSLAADVIGFLGYDVEGRRAGQYGLEGFYDEDLSGREPNIASLFNLVNPSFVFKLLGSFFEKESVKSEPNFDRPSDLVLTVDKNAQMFIEDKLKSLMEKWQAAGGTIIVQEPESGKIIAIADWPSFNPNSYSTVNPELFLNQSIQGMYEPGSSFKPIIMAAGLDLSKITPQTIYEDTGFVSIAGYTIRNFSEKVFGRRTMSEVLEKSINTGTMFVENLIGDENFLNYVVNMGFGQNTGIDLPGEVSGNITNLYSGRKINYLTAAFGQGIAVTPLQLLNAYSTIANGGKLMRPYIVDKIIKERGQEIISKPEIVGIPISEKTAIKLQSMLVSVVDNGFDKARIKGYDIAGKTGTAQIPDGKGGYSEHEFIHNFVGFAPAHNAKFAILIKMDKPKGIQFAADSLSPTFKEIAAFLLNYYNIPPTRQ</sequence>
<dbReference type="GO" id="GO:0071555">
    <property type="term" value="P:cell wall organization"/>
    <property type="evidence" value="ECO:0007669"/>
    <property type="project" value="TreeGrafter"/>
</dbReference>
<dbReference type="Pfam" id="PF00905">
    <property type="entry name" value="Transpeptidase"/>
    <property type="match status" value="1"/>
</dbReference>
<dbReference type="SUPFAM" id="SSF56519">
    <property type="entry name" value="Penicillin binding protein dimerisation domain"/>
    <property type="match status" value="1"/>
</dbReference>
<evidence type="ECO:0000313" key="6">
    <source>
        <dbReference type="EMBL" id="OGM99055.1"/>
    </source>
</evidence>
<dbReference type="InterPro" id="IPR050515">
    <property type="entry name" value="Beta-lactam/transpept"/>
</dbReference>
<feature type="domain" description="Penicillin-binding protein dimerisation" evidence="5">
    <location>
        <begin position="54"/>
        <end position="192"/>
    </location>
</feature>
<dbReference type="Gene3D" id="3.30.450.330">
    <property type="match status" value="1"/>
</dbReference>
<dbReference type="Gene3D" id="3.90.1310.10">
    <property type="entry name" value="Penicillin-binding protein 2a (Domain 2)"/>
    <property type="match status" value="1"/>
</dbReference>
<dbReference type="Proteomes" id="UP000177594">
    <property type="component" value="Unassembled WGS sequence"/>
</dbReference>
<dbReference type="InterPro" id="IPR012338">
    <property type="entry name" value="Beta-lactam/transpept-like"/>
</dbReference>
<feature type="domain" description="Penicillin-binding protein transpeptidase" evidence="4">
    <location>
        <begin position="260"/>
        <end position="564"/>
    </location>
</feature>
<comment type="caution">
    <text evidence="6">The sequence shown here is derived from an EMBL/GenBank/DDBJ whole genome shotgun (WGS) entry which is preliminary data.</text>
</comment>
<protein>
    <recommendedName>
        <fullName evidence="8">Penicillin-binding protein transpeptidase domain-containing protein</fullName>
    </recommendedName>
</protein>
<organism evidence="6 7">
    <name type="scientific">Candidatus Yanofskybacteria bacterium RIFCSPHIGHO2_01_FULL_39_8b</name>
    <dbReference type="NCBI Taxonomy" id="1802659"/>
    <lineage>
        <taxon>Bacteria</taxon>
        <taxon>Candidatus Yanofskyibacteriota</taxon>
    </lineage>
</organism>
<dbReference type="Pfam" id="PF03717">
    <property type="entry name" value="PBP_dimer"/>
    <property type="match status" value="1"/>
</dbReference>
<evidence type="ECO:0000256" key="2">
    <source>
        <dbReference type="ARBA" id="ARBA00023136"/>
    </source>
</evidence>
<evidence type="ECO:0000313" key="7">
    <source>
        <dbReference type="Proteomes" id="UP000177594"/>
    </source>
</evidence>
<accession>A0A1F8EGA0</accession>
<dbReference type="PANTHER" id="PTHR30627">
    <property type="entry name" value="PEPTIDOGLYCAN D,D-TRANSPEPTIDASE"/>
    <property type="match status" value="1"/>
</dbReference>
<evidence type="ECO:0000259" key="4">
    <source>
        <dbReference type="Pfam" id="PF00905"/>
    </source>
</evidence>
<comment type="subcellular location">
    <subcellularLocation>
        <location evidence="1">Membrane</location>
    </subcellularLocation>
</comment>
<gene>
    <name evidence="6" type="ORF">A2817_01690</name>
</gene>